<proteinExistence type="predicted"/>
<evidence type="ECO:0000313" key="2">
    <source>
        <dbReference type="Proteomes" id="UP000316096"/>
    </source>
</evidence>
<evidence type="ECO:0000313" key="1">
    <source>
        <dbReference type="EMBL" id="TQM01398.1"/>
    </source>
</evidence>
<keyword evidence="2" id="KW-1185">Reference proteome</keyword>
<organism evidence="1 2">
    <name type="scientific">Actinoallomurus bryophytorum</name>
    <dbReference type="NCBI Taxonomy" id="1490222"/>
    <lineage>
        <taxon>Bacteria</taxon>
        <taxon>Bacillati</taxon>
        <taxon>Actinomycetota</taxon>
        <taxon>Actinomycetes</taxon>
        <taxon>Streptosporangiales</taxon>
        <taxon>Thermomonosporaceae</taxon>
        <taxon>Actinoallomurus</taxon>
    </lineage>
</organism>
<dbReference type="RefSeq" id="WP_141961236.1">
    <property type="nucleotide sequence ID" value="NZ_VFOZ01000001.1"/>
</dbReference>
<comment type="caution">
    <text evidence="1">The sequence shown here is derived from an EMBL/GenBank/DDBJ whole genome shotgun (WGS) entry which is preliminary data.</text>
</comment>
<dbReference type="AlphaFoldDB" id="A0A543CX05"/>
<dbReference type="EMBL" id="VFOZ01000001">
    <property type="protein sequence ID" value="TQM01398.1"/>
    <property type="molecule type" value="Genomic_DNA"/>
</dbReference>
<sequence>MAPDPRSLAALGLTRDPVAYPLTYPGRLPAESGLLDGDRFLALRERTGAFPGGWALDAATTLDDLLRSRGAPPLADRHPILAVGSNGSPAQLRRKLAGHASVLLPLTYATVRGLVCGVSAHVSGPGYVPAAPVRVGGATGRLVVLWPDDAQLSVIDATEPNYHLLPLPGTVTVSLDGGAPLAGCRLYAGRHGCLVDRDGDPFHLTGQAELLTALLADLPGLGRLTGARDPGEFAARARRDPGLRERIRVLWRREGRVLEQPELSRKETPS</sequence>
<protein>
    <submittedName>
        <fullName evidence="1">Uncharacterized protein</fullName>
    </submittedName>
</protein>
<accession>A0A543CX05</accession>
<gene>
    <name evidence="1" type="ORF">FB559_7157</name>
</gene>
<dbReference type="OrthoDB" id="7626403at2"/>
<name>A0A543CX05_9ACTN</name>
<dbReference type="Proteomes" id="UP000316096">
    <property type="component" value="Unassembled WGS sequence"/>
</dbReference>
<reference evidence="1 2" key="1">
    <citation type="submission" date="2019-06" db="EMBL/GenBank/DDBJ databases">
        <title>Sequencing the genomes of 1000 actinobacteria strains.</title>
        <authorList>
            <person name="Klenk H.-P."/>
        </authorList>
    </citation>
    <scope>NUCLEOTIDE SEQUENCE [LARGE SCALE GENOMIC DNA]</scope>
    <source>
        <strain evidence="1 2">DSM 102200</strain>
    </source>
</reference>